<comment type="caution">
    <text evidence="4">The sequence shown here is derived from an EMBL/GenBank/DDBJ whole genome shotgun (WGS) entry which is preliminary data.</text>
</comment>
<dbReference type="InterPro" id="IPR000182">
    <property type="entry name" value="GNAT_dom"/>
</dbReference>
<name>A0A7X2XTP9_9LACO</name>
<evidence type="ECO:0000259" key="3">
    <source>
        <dbReference type="PROSITE" id="PS51186"/>
    </source>
</evidence>
<keyword evidence="5" id="KW-1185">Reference proteome</keyword>
<dbReference type="EMBL" id="WNJO01000002">
    <property type="protein sequence ID" value="MTV81502.1"/>
    <property type="molecule type" value="Genomic_DNA"/>
</dbReference>
<dbReference type="PANTHER" id="PTHR43420">
    <property type="entry name" value="ACETYLTRANSFERASE"/>
    <property type="match status" value="1"/>
</dbReference>
<organism evidence="4 5">
    <name type="scientific">Secundilactobacillus folii</name>
    <dbReference type="NCBI Taxonomy" id="2678357"/>
    <lineage>
        <taxon>Bacteria</taxon>
        <taxon>Bacillati</taxon>
        <taxon>Bacillota</taxon>
        <taxon>Bacilli</taxon>
        <taxon>Lactobacillales</taxon>
        <taxon>Lactobacillaceae</taxon>
        <taxon>Secundilactobacillus</taxon>
    </lineage>
</organism>
<dbReference type="RefSeq" id="WP_155430786.1">
    <property type="nucleotide sequence ID" value="NZ_WNJO01000002.1"/>
</dbReference>
<keyword evidence="2" id="KW-0012">Acyltransferase</keyword>
<dbReference type="AlphaFoldDB" id="A0A7X2XTP9"/>
<evidence type="ECO:0000313" key="4">
    <source>
        <dbReference type="EMBL" id="MTV81502.1"/>
    </source>
</evidence>
<dbReference type="Pfam" id="PF00583">
    <property type="entry name" value="Acetyltransf_1"/>
    <property type="match status" value="1"/>
</dbReference>
<dbReference type="GO" id="GO:0016747">
    <property type="term" value="F:acyltransferase activity, transferring groups other than amino-acyl groups"/>
    <property type="evidence" value="ECO:0007669"/>
    <property type="project" value="InterPro"/>
</dbReference>
<evidence type="ECO:0000256" key="2">
    <source>
        <dbReference type="ARBA" id="ARBA00023315"/>
    </source>
</evidence>
<reference evidence="4 5" key="1">
    <citation type="submission" date="2019-11" db="EMBL/GenBank/DDBJ databases">
        <title>Lactobacillus sp. nov. CRM56-3, isolated from fermented tea leaves.</title>
        <authorList>
            <person name="Phuengjayaem S."/>
            <person name="Tanasupawat S."/>
        </authorList>
    </citation>
    <scope>NUCLEOTIDE SEQUENCE [LARGE SCALE GENOMIC DNA]</scope>
    <source>
        <strain evidence="4 5">CRM56-3</strain>
    </source>
</reference>
<sequence>MVAIKILPASIETDFDAVRQVYFQTWQATYRGQLPAAFLQKLTPETWQPERQFRNTQLALTPGGKIVGVCSYGPARWDRYSGYGEIYSIYILPAYQHLGIGQQLMQTALEILTQRYQQIYLEVLVTNRSAQNFYQQFGFQKTAVVRTEQVPGGELKTVVYQMGLTKS</sequence>
<accession>A0A7X2XTP9</accession>
<dbReference type="InterPro" id="IPR050680">
    <property type="entry name" value="YpeA/RimI_acetyltransf"/>
</dbReference>
<dbReference type="SUPFAM" id="SSF55729">
    <property type="entry name" value="Acyl-CoA N-acyltransferases (Nat)"/>
    <property type="match status" value="1"/>
</dbReference>
<keyword evidence="1 4" id="KW-0808">Transferase</keyword>
<gene>
    <name evidence="4" type="ORF">GM612_02385</name>
</gene>
<dbReference type="Proteomes" id="UP000466388">
    <property type="component" value="Unassembled WGS sequence"/>
</dbReference>
<dbReference type="PROSITE" id="PS51186">
    <property type="entry name" value="GNAT"/>
    <property type="match status" value="1"/>
</dbReference>
<proteinExistence type="predicted"/>
<feature type="domain" description="N-acetyltransferase" evidence="3">
    <location>
        <begin position="4"/>
        <end position="165"/>
    </location>
</feature>
<dbReference type="CDD" id="cd04301">
    <property type="entry name" value="NAT_SF"/>
    <property type="match status" value="1"/>
</dbReference>
<dbReference type="Gene3D" id="3.40.630.30">
    <property type="match status" value="1"/>
</dbReference>
<evidence type="ECO:0000313" key="5">
    <source>
        <dbReference type="Proteomes" id="UP000466388"/>
    </source>
</evidence>
<evidence type="ECO:0000256" key="1">
    <source>
        <dbReference type="ARBA" id="ARBA00022679"/>
    </source>
</evidence>
<dbReference type="InterPro" id="IPR016181">
    <property type="entry name" value="Acyl_CoA_acyltransferase"/>
</dbReference>
<protein>
    <submittedName>
        <fullName evidence="4">GNAT family N-acetyltransferase</fullName>
    </submittedName>
</protein>